<dbReference type="Gene3D" id="3.40.50.80">
    <property type="entry name" value="Nucleotide-binding domain of ferredoxin-NADP reductase (FNR) module"/>
    <property type="match status" value="1"/>
</dbReference>
<evidence type="ECO:0000256" key="17">
    <source>
        <dbReference type="SAM" id="MobiDB-lite"/>
    </source>
</evidence>
<gene>
    <name evidence="20" type="ORF">OGM63_10295</name>
</gene>
<evidence type="ECO:0000313" key="21">
    <source>
        <dbReference type="Proteomes" id="UP001526143"/>
    </source>
</evidence>
<dbReference type="PROSITE" id="PS51441">
    <property type="entry name" value="CPCD_LIKE"/>
    <property type="match status" value="1"/>
</dbReference>
<dbReference type="EC" id="1.18.1.2" evidence="4 15"/>
<protein>
    <recommendedName>
        <fullName evidence="5 15">Ferredoxin--NADP reductase</fullName>
        <shortName evidence="15">FNR</shortName>
        <ecNumber evidence="4 15">1.18.1.2</ecNumber>
    </recommendedName>
</protein>
<comment type="similarity">
    <text evidence="3 15">Belongs to the ferredoxin--NADP reductase type 1 family.</text>
</comment>
<dbReference type="EMBL" id="JAOWRF010000153">
    <property type="protein sequence ID" value="MCV3213898.1"/>
    <property type="molecule type" value="Genomic_DNA"/>
</dbReference>
<reference evidence="20 21" key="1">
    <citation type="submission" date="2022-10" db="EMBL/GenBank/DDBJ databases">
        <title>Identification of biosynthetic pathway for the production of the potent trypsin inhibitor radiosumin.</title>
        <authorList>
            <person name="Fewer D.P."/>
            <person name="Delbaje E."/>
            <person name="Ouyang X."/>
            <person name="Agostino P.D."/>
            <person name="Wahlsten M."/>
            <person name="Jokela J."/>
            <person name="Permi P."/>
            <person name="Haapaniemi E."/>
            <person name="Koistinen H."/>
        </authorList>
    </citation>
    <scope>NUCLEOTIDE SEQUENCE [LARGE SCALE GENOMIC DNA]</scope>
    <source>
        <strain evidence="20 21">NIES-515</strain>
    </source>
</reference>
<dbReference type="InterPro" id="IPR001433">
    <property type="entry name" value="OxRdtase_FAD/NAD-bd"/>
</dbReference>
<comment type="subcellular location">
    <subcellularLocation>
        <location evidence="2">Cellular thylakoid membrane</location>
        <topology evidence="2">Peripheral membrane protein</topology>
        <orientation evidence="2">Cytoplasmic side</orientation>
    </subcellularLocation>
</comment>
<dbReference type="SMART" id="SM01094">
    <property type="entry name" value="CpcD"/>
    <property type="match status" value="1"/>
</dbReference>
<evidence type="ECO:0000259" key="18">
    <source>
        <dbReference type="PROSITE" id="PS51384"/>
    </source>
</evidence>
<dbReference type="PROSITE" id="PS51384">
    <property type="entry name" value="FAD_FR"/>
    <property type="match status" value="1"/>
</dbReference>
<keyword evidence="9 15" id="KW-0274">FAD</keyword>
<organism evidence="20 21">
    <name type="scientific">Plectonema radiosum NIES-515</name>
    <dbReference type="NCBI Taxonomy" id="2986073"/>
    <lineage>
        <taxon>Bacteria</taxon>
        <taxon>Bacillati</taxon>
        <taxon>Cyanobacteriota</taxon>
        <taxon>Cyanophyceae</taxon>
        <taxon>Oscillatoriophycideae</taxon>
        <taxon>Oscillatoriales</taxon>
        <taxon>Microcoleaceae</taxon>
        <taxon>Plectonema</taxon>
    </lineage>
</organism>
<dbReference type="NCBIfam" id="NF045929">
    <property type="entry name" value="FNRPetHCyano"/>
    <property type="match status" value="1"/>
</dbReference>
<comment type="catalytic activity">
    <reaction evidence="14 15">
        <text>2 reduced [2Fe-2S]-[ferredoxin] + NADP(+) + H(+) = 2 oxidized [2Fe-2S]-[ferredoxin] + NADPH</text>
        <dbReference type="Rhea" id="RHEA:20125"/>
        <dbReference type="Rhea" id="RHEA-COMP:10000"/>
        <dbReference type="Rhea" id="RHEA-COMP:10001"/>
        <dbReference type="ChEBI" id="CHEBI:15378"/>
        <dbReference type="ChEBI" id="CHEBI:33737"/>
        <dbReference type="ChEBI" id="CHEBI:33738"/>
        <dbReference type="ChEBI" id="CHEBI:57783"/>
        <dbReference type="ChEBI" id="CHEBI:58349"/>
        <dbReference type="EC" id="1.18.1.2"/>
    </reaction>
</comment>
<name>A0ABT3AXP4_9CYAN</name>
<comment type="caution">
    <text evidence="20">The sequence shown here is derived from an EMBL/GenBank/DDBJ whole genome shotgun (WGS) entry which is preliminary data.</text>
</comment>
<dbReference type="PRINTS" id="PR00371">
    <property type="entry name" value="FPNCR"/>
</dbReference>
<evidence type="ECO:0000256" key="13">
    <source>
        <dbReference type="ARBA" id="ARBA00023136"/>
    </source>
</evidence>
<dbReference type="PIRSF" id="PIRSF000361">
    <property type="entry name" value="Frd-NADP+_RD"/>
    <property type="match status" value="1"/>
</dbReference>
<dbReference type="SUPFAM" id="SSF52343">
    <property type="entry name" value="Ferredoxin reductase-like, C-terminal NADP-linked domain"/>
    <property type="match status" value="1"/>
</dbReference>
<dbReference type="InterPro" id="IPR008213">
    <property type="entry name" value="CpcD-like_dom"/>
</dbReference>
<evidence type="ECO:0000256" key="6">
    <source>
        <dbReference type="ARBA" id="ARBA00022549"/>
    </source>
</evidence>
<dbReference type="PIRSF" id="PIRSF501178">
    <property type="entry name" value="FNR-PetH"/>
    <property type="match status" value="1"/>
</dbReference>
<evidence type="ECO:0000256" key="7">
    <source>
        <dbReference type="ARBA" id="ARBA00022630"/>
    </source>
</evidence>
<dbReference type="InterPro" id="IPR017927">
    <property type="entry name" value="FAD-bd_FR_type"/>
</dbReference>
<dbReference type="RefSeq" id="WP_263745422.1">
    <property type="nucleotide sequence ID" value="NZ_JAOWRF010000153.1"/>
</dbReference>
<keyword evidence="11 15" id="KW-0560">Oxidoreductase</keyword>
<evidence type="ECO:0000256" key="2">
    <source>
        <dbReference type="ARBA" id="ARBA00004445"/>
    </source>
</evidence>
<dbReference type="InterPro" id="IPR039261">
    <property type="entry name" value="FNR_nucleotide-bd"/>
</dbReference>
<feature type="domain" description="FAD-binding FR-type" evidence="18">
    <location>
        <begin position="173"/>
        <end position="297"/>
    </location>
</feature>
<evidence type="ECO:0000256" key="1">
    <source>
        <dbReference type="ARBA" id="ARBA00001974"/>
    </source>
</evidence>
<evidence type="ECO:0000256" key="12">
    <source>
        <dbReference type="ARBA" id="ARBA00023078"/>
    </source>
</evidence>
<dbReference type="InterPro" id="IPR001709">
    <property type="entry name" value="Flavoprot_Pyr_Nucl_cyt_Rdtase"/>
</dbReference>
<dbReference type="InterPro" id="IPR035442">
    <property type="entry name" value="FNR_plant_Cyanobacteria"/>
</dbReference>
<evidence type="ECO:0000259" key="19">
    <source>
        <dbReference type="PROSITE" id="PS51441"/>
    </source>
</evidence>
<accession>A0ABT3AXP4</accession>
<dbReference type="SUPFAM" id="SSF63380">
    <property type="entry name" value="Riboflavin synthase domain-like"/>
    <property type="match status" value="1"/>
</dbReference>
<keyword evidence="21" id="KW-1185">Reference proteome</keyword>
<dbReference type="Gene3D" id="2.40.30.10">
    <property type="entry name" value="Translation factors"/>
    <property type="match status" value="1"/>
</dbReference>
<dbReference type="InterPro" id="IPR017938">
    <property type="entry name" value="Riboflavin_synthase-like_b-brl"/>
</dbReference>
<dbReference type="CDD" id="cd06208">
    <property type="entry name" value="CYPOR_like_FNR"/>
    <property type="match status" value="1"/>
</dbReference>
<evidence type="ECO:0000256" key="16">
    <source>
        <dbReference type="PROSITE-ProRule" id="PRU00771"/>
    </source>
</evidence>
<keyword evidence="13" id="KW-0472">Membrane</keyword>
<evidence type="ECO:0000256" key="3">
    <source>
        <dbReference type="ARBA" id="ARBA00008312"/>
    </source>
</evidence>
<evidence type="ECO:0000256" key="8">
    <source>
        <dbReference type="ARBA" id="ARBA00022738"/>
    </source>
</evidence>
<dbReference type="Proteomes" id="UP001526143">
    <property type="component" value="Unassembled WGS sequence"/>
</dbReference>
<evidence type="ECO:0000256" key="15">
    <source>
        <dbReference type="PIRNR" id="PIRNR000361"/>
    </source>
</evidence>
<evidence type="ECO:0000256" key="14">
    <source>
        <dbReference type="ARBA" id="ARBA00047776"/>
    </source>
</evidence>
<dbReference type="Pfam" id="PF00175">
    <property type="entry name" value="NAD_binding_1"/>
    <property type="match status" value="1"/>
</dbReference>
<evidence type="ECO:0000313" key="20">
    <source>
        <dbReference type="EMBL" id="MCV3213898.1"/>
    </source>
</evidence>
<keyword evidence="7 15" id="KW-0285">Flavoprotein</keyword>
<evidence type="ECO:0000256" key="10">
    <source>
        <dbReference type="ARBA" id="ARBA00022857"/>
    </source>
</evidence>
<proteinExistence type="inferred from homology"/>
<sequence length="458" mass="51158">MYNLGALEATANEESGSRIFLYEVMGLRQSEETDQTNYPIRQSGSVFIRVPYNRMNQEMRRLTRLGGKIVSIQPINAIELNGKSPSESVDEVINNVTSESAESVFVNNATADETANIKGNGQATPVKANSEVKGFGKSLLSEQEQPKKDKKGNTMTQAKAKHADVPVNTYRPNAPFVGKCISNEPLVKENGIGIVQHLKFDLSESNLKYIEGQSIGIIPPGVDKNGKPEKLRLYSIASTRHGDDVDDKTVSLCVRQLEYKHPETSETVYGVCSTHLCFLKPGDEVKITGPVGKEMLLPDDTDAKVIMMATGTGIAPMRAYLWRMFKDAEKAANQDYQFNGFAWLIFGVPTTPNLLYKEELEEMEQKYPENFRLTCAISREQKNPQGGRMYIQDRVAEHADELWKLIKEEKTHTYICGLRGMEEGIDAALTAAAAKEGVTWSDYQKQIKKAGRWHVETY</sequence>
<dbReference type="PANTHER" id="PTHR43314">
    <property type="match status" value="1"/>
</dbReference>
<dbReference type="InterPro" id="IPR015701">
    <property type="entry name" value="FNR"/>
</dbReference>
<feature type="domain" description="CpcD-like" evidence="19">
    <location>
        <begin position="17"/>
        <end position="75"/>
    </location>
</feature>
<evidence type="ECO:0000256" key="11">
    <source>
        <dbReference type="ARBA" id="ARBA00023002"/>
    </source>
</evidence>
<comment type="cofactor">
    <cofactor evidence="1">
        <name>FAD</name>
        <dbReference type="ChEBI" id="CHEBI:57692"/>
    </cofactor>
</comment>
<evidence type="ECO:0000256" key="4">
    <source>
        <dbReference type="ARBA" id="ARBA00013223"/>
    </source>
</evidence>
<keyword evidence="12" id="KW-0793">Thylakoid</keyword>
<feature type="region of interest" description="Disordered" evidence="17">
    <location>
        <begin position="137"/>
        <end position="161"/>
    </location>
</feature>
<dbReference type="Pfam" id="PF01383">
    <property type="entry name" value="CpcD"/>
    <property type="match status" value="1"/>
</dbReference>
<keyword evidence="6" id="KW-0042">Antenna complex</keyword>
<evidence type="ECO:0000256" key="9">
    <source>
        <dbReference type="ARBA" id="ARBA00022827"/>
    </source>
</evidence>
<keyword evidence="10 15" id="KW-0521">NADP</keyword>
<keyword evidence="8 16" id="KW-0605">Phycobilisome</keyword>
<evidence type="ECO:0000256" key="5">
    <source>
        <dbReference type="ARBA" id="ARBA00013903"/>
    </source>
</evidence>